<dbReference type="Gene3D" id="2.120.10.90">
    <property type="entry name" value="DNA gyrase/topoisomerase IV, subunit A, C-terminal"/>
    <property type="match status" value="1"/>
</dbReference>
<dbReference type="GO" id="GO:0003918">
    <property type="term" value="F:DNA topoisomerase type II (double strand cut, ATP-hydrolyzing) activity"/>
    <property type="evidence" value="ECO:0007669"/>
    <property type="project" value="UniProtKB-EC"/>
</dbReference>
<dbReference type="RefSeq" id="WP_379012319.1">
    <property type="nucleotide sequence ID" value="NZ_JBHSDC010000002.1"/>
</dbReference>
<keyword evidence="4 8" id="KW-0067">ATP-binding</keyword>
<evidence type="ECO:0000256" key="7">
    <source>
        <dbReference type="ARBA" id="ARBA00023235"/>
    </source>
</evidence>
<evidence type="ECO:0000256" key="4">
    <source>
        <dbReference type="ARBA" id="ARBA00022840"/>
    </source>
</evidence>
<dbReference type="InterPro" id="IPR013760">
    <property type="entry name" value="Topo_IIA-like_dom_sf"/>
</dbReference>
<evidence type="ECO:0000256" key="1">
    <source>
        <dbReference type="ARBA" id="ARBA00000185"/>
    </source>
</evidence>
<dbReference type="Gene3D" id="3.90.199.10">
    <property type="entry name" value="Topoisomerase II, domain 5"/>
    <property type="match status" value="1"/>
</dbReference>
<feature type="active site" description="O-(5'-phospho-DNA)-tyrosine intermediate" evidence="8 9">
    <location>
        <position position="132"/>
    </location>
</feature>
<reference evidence="13" key="1">
    <citation type="journal article" date="2019" name="Int. J. Syst. Evol. Microbiol.">
        <title>The Global Catalogue of Microorganisms (GCM) 10K type strain sequencing project: providing services to taxonomists for standard genome sequencing and annotation.</title>
        <authorList>
            <consortium name="The Broad Institute Genomics Platform"/>
            <consortium name="The Broad Institute Genome Sequencing Center for Infectious Disease"/>
            <person name="Wu L."/>
            <person name="Ma J."/>
        </authorList>
    </citation>
    <scope>NUCLEOTIDE SEQUENCE [LARGE SCALE GENOMIC DNA]</scope>
    <source>
        <strain evidence="13">CECT 8010</strain>
    </source>
</reference>
<keyword evidence="7 8" id="KW-0413">Isomerase</keyword>
<dbReference type="SUPFAM" id="SSF56719">
    <property type="entry name" value="Type II DNA topoisomerase"/>
    <property type="match status" value="1"/>
</dbReference>
<feature type="short sequence motif" description="GyrA-box" evidence="8">
    <location>
        <begin position="560"/>
        <end position="566"/>
    </location>
</feature>
<evidence type="ECO:0000256" key="2">
    <source>
        <dbReference type="ARBA" id="ARBA00008263"/>
    </source>
</evidence>
<gene>
    <name evidence="8 12" type="primary">gyrA</name>
    <name evidence="12" type="ORF">ACFOW1_03460</name>
</gene>
<dbReference type="PANTHER" id="PTHR43493:SF5">
    <property type="entry name" value="DNA GYRASE SUBUNIT A, CHLOROPLASTIC_MITOCHONDRIAL"/>
    <property type="match status" value="1"/>
</dbReference>
<proteinExistence type="inferred from homology"/>
<comment type="catalytic activity">
    <reaction evidence="1 8 9">
        <text>ATP-dependent breakage, passage and rejoining of double-stranded DNA.</text>
        <dbReference type="EC" id="5.6.2.2"/>
    </reaction>
</comment>
<evidence type="ECO:0000313" key="12">
    <source>
        <dbReference type="EMBL" id="MFC4230934.1"/>
    </source>
</evidence>
<dbReference type="Pfam" id="PF03989">
    <property type="entry name" value="DNA_gyraseA_C"/>
    <property type="match status" value="6"/>
</dbReference>
<evidence type="ECO:0000256" key="10">
    <source>
        <dbReference type="SAM" id="MobiDB-lite"/>
    </source>
</evidence>
<evidence type="ECO:0000256" key="8">
    <source>
        <dbReference type="HAMAP-Rule" id="MF_01897"/>
    </source>
</evidence>
<dbReference type="EC" id="5.6.2.2" evidence="8"/>
<dbReference type="EMBL" id="JBHSDC010000002">
    <property type="protein sequence ID" value="MFC4230934.1"/>
    <property type="molecule type" value="Genomic_DNA"/>
</dbReference>
<dbReference type="NCBIfam" id="NF004043">
    <property type="entry name" value="PRK05560.1"/>
    <property type="match status" value="1"/>
</dbReference>
<dbReference type="NCBIfam" id="NF004044">
    <property type="entry name" value="PRK05561.1"/>
    <property type="match status" value="1"/>
</dbReference>
<dbReference type="InterPro" id="IPR013758">
    <property type="entry name" value="Topo_IIA_A/C_ab"/>
</dbReference>
<dbReference type="InterPro" id="IPR002205">
    <property type="entry name" value="Topo_IIA_dom_A"/>
</dbReference>
<dbReference type="SUPFAM" id="SSF101904">
    <property type="entry name" value="GyrA/ParC C-terminal domain-like"/>
    <property type="match status" value="1"/>
</dbReference>
<organism evidence="12 13">
    <name type="scientific">Parasediminibacterium paludis</name>
    <dbReference type="NCBI Taxonomy" id="908966"/>
    <lineage>
        <taxon>Bacteria</taxon>
        <taxon>Pseudomonadati</taxon>
        <taxon>Bacteroidota</taxon>
        <taxon>Chitinophagia</taxon>
        <taxon>Chitinophagales</taxon>
        <taxon>Chitinophagaceae</taxon>
        <taxon>Parasediminibacterium</taxon>
    </lineage>
</organism>
<accession>A0ABV8PS29</accession>
<comment type="miscellaneous">
    <text evidence="8">Few gyrases are as efficient as E.coli at forming negative supercoils. Not all organisms have 2 type II topoisomerases; in organisms with a single type II topoisomerase this enzyme also has to decatenate newly replicated chromosomes.</text>
</comment>
<comment type="similarity">
    <text evidence="2 8">Belongs to the type II topoisomerase GyrA/ParC subunit family.</text>
</comment>
<feature type="compositionally biased region" description="Acidic residues" evidence="10">
    <location>
        <begin position="885"/>
        <end position="898"/>
    </location>
</feature>
<dbReference type="InterPro" id="IPR050220">
    <property type="entry name" value="Type_II_DNA_Topoisomerases"/>
</dbReference>
<dbReference type="PROSITE" id="PS52040">
    <property type="entry name" value="TOPO_IIA"/>
    <property type="match status" value="1"/>
</dbReference>
<feature type="domain" description="Topo IIA-type catalytic" evidence="11">
    <location>
        <begin position="44"/>
        <end position="533"/>
    </location>
</feature>
<dbReference type="CDD" id="cd00187">
    <property type="entry name" value="TOP4c"/>
    <property type="match status" value="1"/>
</dbReference>
<dbReference type="Pfam" id="PF00521">
    <property type="entry name" value="DNA_topoisoIV"/>
    <property type="match status" value="1"/>
</dbReference>
<keyword evidence="8" id="KW-0963">Cytoplasm</keyword>
<keyword evidence="5 8" id="KW-0799">Topoisomerase</keyword>
<keyword evidence="6 8" id="KW-0238">DNA-binding</keyword>
<dbReference type="InterPro" id="IPR005743">
    <property type="entry name" value="GyrA"/>
</dbReference>
<evidence type="ECO:0000256" key="6">
    <source>
        <dbReference type="ARBA" id="ARBA00023125"/>
    </source>
</evidence>
<evidence type="ECO:0000256" key="3">
    <source>
        <dbReference type="ARBA" id="ARBA00022741"/>
    </source>
</evidence>
<dbReference type="InterPro" id="IPR035516">
    <property type="entry name" value="Gyrase/topoIV_suA_C"/>
</dbReference>
<evidence type="ECO:0000259" key="11">
    <source>
        <dbReference type="PROSITE" id="PS52040"/>
    </source>
</evidence>
<dbReference type="InterPro" id="IPR006691">
    <property type="entry name" value="GyrA/parC_rep"/>
</dbReference>
<evidence type="ECO:0000256" key="5">
    <source>
        <dbReference type="ARBA" id="ARBA00023029"/>
    </source>
</evidence>
<comment type="subunit">
    <text evidence="8">Heterotetramer, composed of two GyrA and two GyrB chains. In the heterotetramer, GyrA contains the active site tyrosine that forms a transient covalent intermediate with DNA, while GyrB binds cofactors and catalyzes ATP hydrolysis.</text>
</comment>
<dbReference type="Proteomes" id="UP001595906">
    <property type="component" value="Unassembled WGS sequence"/>
</dbReference>
<sequence length="907" mass="101455">MEDITPQLPEQTNDNDRIISVNIEEQMKTAYIDYSMSVIVGRALPDVRDGFKPVHRRVLYGMNELGNASNKPYKKSARIVGEVMGKFHPHGDASIYDTLVRMAQDWTMRYKMVDSQGNFGNQDGDPPAAMRYTEVRLEKFAEAMLEDLEKETVDFQLNFDDSLEEPTVLPTKIPQLLVNGSSGIAVGMATNMMPHNLSEVVDGCVAYIDNQDITGEELINYVKAPDFPTAGIIYGMEGVKDALLTGRGRVVLRGKCYVDTKASGREQIIITEVPYQVGLDALTNKIGQLVNDKTIEGIAHVNNESNQREGNRIVIDLKRDAVAQVIINQLYKFTEFQTSYGINNVAISKGRPKIMSLRDLIVEFIEFRMEVVIRRTKYELRKAEERAHILEGYLKALDHLDEVIKLIRSSRTPDDAKEALISKSKEEKWYISQDLFGEVTEELYTQEQGLSEIQAKAILELRLQRLTGMERDKIIEEFNGLIQTITRLKALLASEPLRYELIKTELLDIKARFGDERKTEIQYLANEMRMEDFIKDEDVVITISHLGYIKRTTATDYRQQKRGGRGAIGSKTREEDYVEHLFVASTHHTMLFFTEKGRCFWMKVYEITEGEKSGKGRAIQNLIQIPQDDKVRAIIDVKRLDDKEFVDSHYIVLCTKKGIIKKTSLADFSRPRANGVNAITINEGDELLEAKMTDGNSEIMMAVKSGRAIRFPEAKVRPTGRGAIGVGGIEVDDTKDEVVGMICVNAADTSRNVLVISENGYGKRTAVEDYRITNRGGKGVKTINVTEKTGSLVGIMDVSDSEDLIITCKSGITLRTSLAAIKESGRATQGVKIIRVDAKDSIAAISSIESDEEEVVIDESLVVTDGEALPIDTNDVTAGATEESTTSEEDTTEATDPENTEKTPDNQ</sequence>
<dbReference type="NCBIfam" id="TIGR01063">
    <property type="entry name" value="gyrA"/>
    <property type="match status" value="1"/>
</dbReference>
<protein>
    <recommendedName>
        <fullName evidence="8">DNA gyrase subunit A</fullName>
        <ecNumber evidence="8">5.6.2.2</ecNumber>
    </recommendedName>
</protein>
<dbReference type="SMART" id="SM00434">
    <property type="entry name" value="TOP4c"/>
    <property type="match status" value="1"/>
</dbReference>
<dbReference type="InterPro" id="IPR013757">
    <property type="entry name" value="Topo_IIA_A_a_sf"/>
</dbReference>
<comment type="subcellular location">
    <subcellularLocation>
        <location evidence="8">Cytoplasm</location>
    </subcellularLocation>
</comment>
<dbReference type="Gene3D" id="3.30.1360.40">
    <property type="match status" value="1"/>
</dbReference>
<dbReference type="Gene3D" id="1.10.268.10">
    <property type="entry name" value="Topoisomerase, domain 3"/>
    <property type="match status" value="1"/>
</dbReference>
<evidence type="ECO:0000256" key="9">
    <source>
        <dbReference type="PROSITE-ProRule" id="PRU01384"/>
    </source>
</evidence>
<keyword evidence="13" id="KW-1185">Reference proteome</keyword>
<name>A0ABV8PS29_9BACT</name>
<dbReference type="PANTHER" id="PTHR43493">
    <property type="entry name" value="DNA GYRASE/TOPOISOMERASE SUBUNIT A"/>
    <property type="match status" value="1"/>
</dbReference>
<comment type="function">
    <text evidence="8">A type II topoisomerase that negatively supercoils closed circular double-stranded (ds) DNA in an ATP-dependent manner to modulate DNA topology and maintain chromosomes in an underwound state. Negative supercoiling favors strand separation, and DNA replication, transcription, recombination and repair, all of which involve strand separation. Also able to catalyze the interconversion of other topological isomers of dsDNA rings, including catenanes and knotted rings. Type II topoisomerases break and join 2 DNA strands simultaneously in an ATP-dependent manner.</text>
</comment>
<evidence type="ECO:0000313" key="13">
    <source>
        <dbReference type="Proteomes" id="UP001595906"/>
    </source>
</evidence>
<dbReference type="HAMAP" id="MF_01897">
    <property type="entry name" value="GyrA"/>
    <property type="match status" value="1"/>
</dbReference>
<feature type="region of interest" description="Disordered" evidence="10">
    <location>
        <begin position="867"/>
        <end position="907"/>
    </location>
</feature>
<comment type="caution">
    <text evidence="12">The sequence shown here is derived from an EMBL/GenBank/DDBJ whole genome shotgun (WGS) entry which is preliminary data.</text>
</comment>
<keyword evidence="3 8" id="KW-0547">Nucleotide-binding</keyword>